<keyword evidence="2" id="KW-1185">Reference proteome</keyword>
<gene>
    <name evidence="1" type="ORF">OPT61_g5128</name>
</gene>
<protein>
    <submittedName>
        <fullName evidence="1">Uncharacterized protein</fullName>
    </submittedName>
</protein>
<reference evidence="1" key="1">
    <citation type="submission" date="2022-11" db="EMBL/GenBank/DDBJ databases">
        <title>Genome Sequence of Boeremia exigua.</title>
        <authorList>
            <person name="Buettner E."/>
        </authorList>
    </citation>
    <scope>NUCLEOTIDE SEQUENCE</scope>
    <source>
        <strain evidence="1">CU02</strain>
    </source>
</reference>
<organism evidence="1 2">
    <name type="scientific">Boeremia exigua</name>
    <dbReference type="NCBI Taxonomy" id="749465"/>
    <lineage>
        <taxon>Eukaryota</taxon>
        <taxon>Fungi</taxon>
        <taxon>Dikarya</taxon>
        <taxon>Ascomycota</taxon>
        <taxon>Pezizomycotina</taxon>
        <taxon>Dothideomycetes</taxon>
        <taxon>Pleosporomycetidae</taxon>
        <taxon>Pleosporales</taxon>
        <taxon>Pleosporineae</taxon>
        <taxon>Didymellaceae</taxon>
        <taxon>Boeremia</taxon>
    </lineage>
</organism>
<name>A0ACC2IBP3_9PLEO</name>
<accession>A0ACC2IBP3</accession>
<sequence length="282" mass="29846">MVSFNFTSALAAAAMMMVASAQSSEDFWSTVTTPSAIASPTTTLPANAMSTIGCFETGTPLTNYGFYEFQSPGNCQLVCIQNGKNVLGLSNGVDCWCGDKIPAEEWQVDNSTCGTTCGGTDKELCGGNNKLWVILTGNTRNQVDYYEIPKESSSSSKKSSTAAPSSTAAATASATPTGTKSDDSDKPNTAGIAAGVVVGVVGLAAIIGGVWFFLRRRRQHQAEEDYRRNAAGVNDFINGGKTSASSMNDSRIDPSFMDRRQSNGSIADNEDYSRRILKVTNV</sequence>
<evidence type="ECO:0000313" key="2">
    <source>
        <dbReference type="Proteomes" id="UP001153331"/>
    </source>
</evidence>
<dbReference type="EMBL" id="JAPHNI010000318">
    <property type="protein sequence ID" value="KAJ8112527.1"/>
    <property type="molecule type" value="Genomic_DNA"/>
</dbReference>
<comment type="caution">
    <text evidence="1">The sequence shown here is derived from an EMBL/GenBank/DDBJ whole genome shotgun (WGS) entry which is preliminary data.</text>
</comment>
<evidence type="ECO:0000313" key="1">
    <source>
        <dbReference type="EMBL" id="KAJ8112527.1"/>
    </source>
</evidence>
<dbReference type="Proteomes" id="UP001153331">
    <property type="component" value="Unassembled WGS sequence"/>
</dbReference>
<proteinExistence type="predicted"/>